<dbReference type="PROSITE" id="PS51257">
    <property type="entry name" value="PROKAR_LIPOPROTEIN"/>
    <property type="match status" value="1"/>
</dbReference>
<keyword evidence="2" id="KW-1185">Reference proteome</keyword>
<name>A0A7Y3XC57_9GAMM</name>
<reference evidence="1 2" key="2">
    <citation type="submission" date="2020-06" db="EMBL/GenBank/DDBJ databases">
        <title>Halomonas songnenensis sp. nov., a moderately halophilic bacterium isolated from saline and alkaline soils.</title>
        <authorList>
            <person name="Jiang J."/>
            <person name="Pan Y."/>
        </authorList>
    </citation>
    <scope>NUCLEOTIDE SEQUENCE [LARGE SCALE GENOMIC DNA]</scope>
    <source>
        <strain evidence="1 2">TBZ9</strain>
    </source>
</reference>
<dbReference type="AlphaFoldDB" id="A0A7Y3XC57"/>
<evidence type="ECO:0000313" key="2">
    <source>
        <dbReference type="Proteomes" id="UP000588806"/>
    </source>
</evidence>
<organism evidence="1 2">
    <name type="scientific">Vreelandella azerica</name>
    <dbReference type="NCBI Taxonomy" id="2732867"/>
    <lineage>
        <taxon>Bacteria</taxon>
        <taxon>Pseudomonadati</taxon>
        <taxon>Pseudomonadota</taxon>
        <taxon>Gammaproteobacteria</taxon>
        <taxon>Oceanospirillales</taxon>
        <taxon>Halomonadaceae</taxon>
        <taxon>Vreelandella</taxon>
    </lineage>
</organism>
<protein>
    <recommendedName>
        <fullName evidence="3">Lipoprotein</fullName>
    </recommendedName>
</protein>
<evidence type="ECO:0000313" key="1">
    <source>
        <dbReference type="EMBL" id="NOG32941.1"/>
    </source>
</evidence>
<dbReference type="EMBL" id="JABFHI010000020">
    <property type="protein sequence ID" value="NOG32941.1"/>
    <property type="molecule type" value="Genomic_DNA"/>
</dbReference>
<reference evidence="1 2" key="1">
    <citation type="submission" date="2020-05" db="EMBL/GenBank/DDBJ databases">
        <authorList>
            <person name="Ruan W."/>
            <person name="Jeon C.O."/>
            <person name="Chun B.H."/>
        </authorList>
    </citation>
    <scope>NUCLEOTIDE SEQUENCE [LARGE SCALE GENOMIC DNA]</scope>
    <source>
        <strain evidence="1 2">TBZ9</strain>
    </source>
</reference>
<dbReference type="Proteomes" id="UP000588806">
    <property type="component" value="Unassembled WGS sequence"/>
</dbReference>
<proteinExistence type="predicted"/>
<evidence type="ECO:0008006" key="3">
    <source>
        <dbReference type="Google" id="ProtNLM"/>
    </source>
</evidence>
<sequence>MRLITLASIVVTASITAGCTPYEMMGVTPYQSMELMSGTGTVGRTENGETIFNFVVPENAWSHLDEESLEKQHDWLISRWVGEKDICPDGYTVEVTDDGGDVGMVVYEGKCN</sequence>
<accession>A0A7Y3XC57</accession>
<gene>
    <name evidence="1" type="ORF">HLB35_16290</name>
</gene>
<comment type="caution">
    <text evidence="1">The sequence shown here is derived from an EMBL/GenBank/DDBJ whole genome shotgun (WGS) entry which is preliminary data.</text>
</comment>